<evidence type="ECO:0000313" key="2">
    <source>
        <dbReference type="EMBL" id="RXS93247.1"/>
    </source>
</evidence>
<dbReference type="EMBL" id="SDMK01000005">
    <property type="protein sequence ID" value="RXS93247.1"/>
    <property type="molecule type" value="Genomic_DNA"/>
</dbReference>
<evidence type="ECO:0000256" key="1">
    <source>
        <dbReference type="SAM" id="MobiDB-lite"/>
    </source>
</evidence>
<accession>A0A4Q1S8B0</accession>
<evidence type="ECO:0008006" key="4">
    <source>
        <dbReference type="Google" id="ProtNLM"/>
    </source>
</evidence>
<name>A0A4Q1S8B0_9BACT</name>
<sequence>MPLSNAYVLATNRIPDIFSKIRDGQAPERFTRQLLRDWGFTSSNDHAFIPLLKALGFLSSEGKPTQRYNDYRDHSRSKLIMAEALRDAYGDIFLIKEHPTQSDKDAIEGKFKSFHNASENVAGLMAKTFMGLLSLADLSKKPGNTSPAKEPEKKAELDIQPPPHMHGQGVSGLHYNIQIHLPATKDVEVYNAIFKSLKEHLFEK</sequence>
<dbReference type="InterPro" id="IPR035235">
    <property type="entry name" value="DUF5343"/>
</dbReference>
<dbReference type="Proteomes" id="UP000290253">
    <property type="component" value="Unassembled WGS sequence"/>
</dbReference>
<organism evidence="2 3">
    <name type="scientific">Silvibacterium dinghuense</name>
    <dbReference type="NCBI Taxonomy" id="1560006"/>
    <lineage>
        <taxon>Bacteria</taxon>
        <taxon>Pseudomonadati</taxon>
        <taxon>Acidobacteriota</taxon>
        <taxon>Terriglobia</taxon>
        <taxon>Terriglobales</taxon>
        <taxon>Acidobacteriaceae</taxon>
        <taxon>Silvibacterium</taxon>
    </lineage>
</organism>
<reference evidence="2 3" key="1">
    <citation type="journal article" date="2016" name="Int. J. Syst. Evol. Microbiol.">
        <title>Acidipila dinghuensis sp. nov., an acidobacterium isolated from forest soil.</title>
        <authorList>
            <person name="Jiang Y.W."/>
            <person name="Wang J."/>
            <person name="Chen M.H."/>
            <person name="Lv Y.Y."/>
            <person name="Qiu L.H."/>
        </authorList>
    </citation>
    <scope>NUCLEOTIDE SEQUENCE [LARGE SCALE GENOMIC DNA]</scope>
    <source>
        <strain evidence="2 3">DHOF10</strain>
    </source>
</reference>
<keyword evidence="3" id="KW-1185">Reference proteome</keyword>
<feature type="region of interest" description="Disordered" evidence="1">
    <location>
        <begin position="140"/>
        <end position="166"/>
    </location>
</feature>
<proteinExistence type="predicted"/>
<dbReference type="Pfam" id="PF17278">
    <property type="entry name" value="DUF5343"/>
    <property type="match status" value="1"/>
</dbReference>
<protein>
    <recommendedName>
        <fullName evidence="4">DUF5343 domain-containing protein</fullName>
    </recommendedName>
</protein>
<comment type="caution">
    <text evidence="2">The sequence shown here is derived from an EMBL/GenBank/DDBJ whole genome shotgun (WGS) entry which is preliminary data.</text>
</comment>
<dbReference type="AlphaFoldDB" id="A0A4Q1S8B0"/>
<evidence type="ECO:0000313" key="3">
    <source>
        <dbReference type="Proteomes" id="UP000290253"/>
    </source>
</evidence>
<dbReference type="OrthoDB" id="5186897at2"/>
<dbReference type="RefSeq" id="WP_129209789.1">
    <property type="nucleotide sequence ID" value="NZ_BMGU01000002.1"/>
</dbReference>
<gene>
    <name evidence="2" type="ORF">ESZ00_17945</name>
</gene>